<dbReference type="PANTHER" id="PTHR23291:SF47">
    <property type="entry name" value="TRANSMEMBRANE BAX INHIBITOR MOTIF CONTAINING 7"/>
    <property type="match status" value="1"/>
</dbReference>
<protein>
    <submittedName>
        <fullName evidence="6">Uncharacterized protein</fullName>
    </submittedName>
</protein>
<comment type="caution">
    <text evidence="6">The sequence shown here is derived from an EMBL/GenBank/DDBJ whole genome shotgun (WGS) entry which is preliminary data.</text>
</comment>
<accession>A0ABN9UW13</accession>
<dbReference type="InterPro" id="IPR006214">
    <property type="entry name" value="Bax_inhibitor_1-related"/>
</dbReference>
<evidence type="ECO:0000256" key="1">
    <source>
        <dbReference type="ARBA" id="ARBA00004141"/>
    </source>
</evidence>
<feature type="transmembrane region" description="Helical" evidence="5">
    <location>
        <begin position="92"/>
        <end position="113"/>
    </location>
</feature>
<evidence type="ECO:0000313" key="7">
    <source>
        <dbReference type="Proteomes" id="UP001189429"/>
    </source>
</evidence>
<feature type="transmembrane region" description="Helical" evidence="5">
    <location>
        <begin position="148"/>
        <end position="171"/>
    </location>
</feature>
<name>A0ABN9UW13_9DINO</name>
<feature type="transmembrane region" description="Helical" evidence="5">
    <location>
        <begin position="61"/>
        <end position="80"/>
    </location>
</feature>
<comment type="similarity">
    <text evidence="5">Belongs to the BI1 family.</text>
</comment>
<keyword evidence="4 5" id="KW-0472">Membrane</keyword>
<evidence type="ECO:0000256" key="2">
    <source>
        <dbReference type="ARBA" id="ARBA00022692"/>
    </source>
</evidence>
<keyword evidence="7" id="KW-1185">Reference proteome</keyword>
<keyword evidence="2 5" id="KW-0812">Transmembrane</keyword>
<evidence type="ECO:0000256" key="3">
    <source>
        <dbReference type="ARBA" id="ARBA00022989"/>
    </source>
</evidence>
<gene>
    <name evidence="6" type="ORF">PCOR1329_LOCUS51541</name>
</gene>
<proteinExistence type="inferred from homology"/>
<evidence type="ECO:0000313" key="6">
    <source>
        <dbReference type="EMBL" id="CAK0863366.1"/>
    </source>
</evidence>
<dbReference type="PANTHER" id="PTHR23291">
    <property type="entry name" value="BAX INHIBITOR-RELATED"/>
    <property type="match status" value="1"/>
</dbReference>
<dbReference type="EMBL" id="CAUYUJ010016255">
    <property type="protein sequence ID" value="CAK0863366.1"/>
    <property type="molecule type" value="Genomic_DNA"/>
</dbReference>
<comment type="subcellular location">
    <subcellularLocation>
        <location evidence="1">Membrane</location>
        <topology evidence="1">Multi-pass membrane protein</topology>
    </subcellularLocation>
</comment>
<organism evidence="6 7">
    <name type="scientific">Prorocentrum cordatum</name>
    <dbReference type="NCBI Taxonomy" id="2364126"/>
    <lineage>
        <taxon>Eukaryota</taxon>
        <taxon>Sar</taxon>
        <taxon>Alveolata</taxon>
        <taxon>Dinophyceae</taxon>
        <taxon>Prorocentrales</taxon>
        <taxon>Prorocentraceae</taxon>
        <taxon>Prorocentrum</taxon>
    </lineage>
</organism>
<sequence>MAAGYTEMSDNPLVKEASQQARLGFVRKVYGITGAQLLLTAAISTPVSINLDKMDPASVSTVLMFSSVMTLVTMFSLVCCPEMARKVPQNYILLFIFTAFEGVLVGAVCSTYSTQAVVAALLATSIVVIGLTLYAWNTKSDFTGCGPYLVAMLLALIGCQLVIWLVCMFGSCPPEVQKLYAPGPGSLHSGVHPVLHVSCSFSSWSSSSACCAPLTYPLPAAAPPYPCPSTPDYHDQLAVWGPFRT</sequence>
<feature type="transmembrane region" description="Helical" evidence="5">
    <location>
        <begin position="119"/>
        <end position="136"/>
    </location>
</feature>
<reference evidence="6" key="1">
    <citation type="submission" date="2023-10" db="EMBL/GenBank/DDBJ databases">
        <authorList>
            <person name="Chen Y."/>
            <person name="Shah S."/>
            <person name="Dougan E. K."/>
            <person name="Thang M."/>
            <person name="Chan C."/>
        </authorList>
    </citation>
    <scope>NUCLEOTIDE SEQUENCE [LARGE SCALE GENOMIC DNA]</scope>
</reference>
<keyword evidence="3 5" id="KW-1133">Transmembrane helix</keyword>
<evidence type="ECO:0000256" key="4">
    <source>
        <dbReference type="ARBA" id="ARBA00023136"/>
    </source>
</evidence>
<feature type="transmembrane region" description="Helical" evidence="5">
    <location>
        <begin position="29"/>
        <end position="49"/>
    </location>
</feature>
<dbReference type="Pfam" id="PF01027">
    <property type="entry name" value="Bax1-I"/>
    <property type="match status" value="1"/>
</dbReference>
<dbReference type="Proteomes" id="UP001189429">
    <property type="component" value="Unassembled WGS sequence"/>
</dbReference>
<evidence type="ECO:0000256" key="5">
    <source>
        <dbReference type="RuleBase" id="RU004379"/>
    </source>
</evidence>